<protein>
    <submittedName>
        <fullName evidence="1">Uncharacterized protein</fullName>
    </submittedName>
</protein>
<evidence type="ECO:0000313" key="1">
    <source>
        <dbReference type="EMBL" id="OAP91881.1"/>
    </source>
</evidence>
<accession>A0A179BL79</accession>
<comment type="caution">
    <text evidence="1">The sequence shown here is derived from an EMBL/GenBank/DDBJ whole genome shotgun (WGS) entry which is preliminary data.</text>
</comment>
<proteinExistence type="predicted"/>
<evidence type="ECO:0000313" key="2">
    <source>
        <dbReference type="Proteomes" id="UP000078302"/>
    </source>
</evidence>
<dbReference type="RefSeq" id="WP_064218676.1">
    <property type="nucleotide sequence ID" value="NZ_LVXZ01000062.1"/>
</dbReference>
<gene>
    <name evidence="1" type="ORF">A4H96_05605</name>
</gene>
<dbReference type="Proteomes" id="UP000078302">
    <property type="component" value="Unassembled WGS sequence"/>
</dbReference>
<reference evidence="1 2" key="1">
    <citation type="submission" date="2016-04" db="EMBL/GenBank/DDBJ databases">
        <title>Acidithiobacillus ferrooxidans genome sequencing and assembly.</title>
        <authorList>
            <person name="Zhou Z."/>
        </authorList>
    </citation>
    <scope>NUCLEOTIDE SEQUENCE [LARGE SCALE GENOMIC DNA]</scope>
    <source>
        <strain evidence="1 2">BY0502</strain>
    </source>
</reference>
<keyword evidence="2" id="KW-1185">Reference proteome</keyword>
<dbReference type="AlphaFoldDB" id="A0A179BL79"/>
<name>A0A179BL79_ACIFR</name>
<dbReference type="EMBL" id="LVXZ01000062">
    <property type="protein sequence ID" value="OAP91881.1"/>
    <property type="molecule type" value="Genomic_DNA"/>
</dbReference>
<organism evidence="1 2">
    <name type="scientific">Acidithiobacillus ferrooxidans</name>
    <name type="common">Thiobacillus ferrooxidans</name>
    <dbReference type="NCBI Taxonomy" id="920"/>
    <lineage>
        <taxon>Bacteria</taxon>
        <taxon>Pseudomonadati</taxon>
        <taxon>Pseudomonadota</taxon>
        <taxon>Acidithiobacillia</taxon>
        <taxon>Acidithiobacillales</taxon>
        <taxon>Acidithiobacillaceae</taxon>
        <taxon>Acidithiobacillus</taxon>
    </lineage>
</organism>
<sequence>MWSHVRTLEDANLTNDAPLLFLPREAEECPDMNVLLGRIATVCGQLQDFLEILEIRLNDATENEDGSDQTHCLS</sequence>